<organism evidence="2 3">
    <name type="scientific">Roridomyces roridus</name>
    <dbReference type="NCBI Taxonomy" id="1738132"/>
    <lineage>
        <taxon>Eukaryota</taxon>
        <taxon>Fungi</taxon>
        <taxon>Dikarya</taxon>
        <taxon>Basidiomycota</taxon>
        <taxon>Agaricomycotina</taxon>
        <taxon>Agaricomycetes</taxon>
        <taxon>Agaricomycetidae</taxon>
        <taxon>Agaricales</taxon>
        <taxon>Marasmiineae</taxon>
        <taxon>Mycenaceae</taxon>
        <taxon>Roridomyces</taxon>
    </lineage>
</organism>
<dbReference type="AlphaFoldDB" id="A0AAD7F5E4"/>
<accession>A0AAD7F5E4</accession>
<proteinExistence type="predicted"/>
<dbReference type="EMBL" id="JARKIF010000289">
    <property type="protein sequence ID" value="KAJ7601971.1"/>
    <property type="molecule type" value="Genomic_DNA"/>
</dbReference>
<evidence type="ECO:0000313" key="2">
    <source>
        <dbReference type="EMBL" id="KAJ7601971.1"/>
    </source>
</evidence>
<reference evidence="2" key="1">
    <citation type="submission" date="2023-03" db="EMBL/GenBank/DDBJ databases">
        <title>Massive genome expansion in bonnet fungi (Mycena s.s.) driven by repeated elements and novel gene families across ecological guilds.</title>
        <authorList>
            <consortium name="Lawrence Berkeley National Laboratory"/>
            <person name="Harder C.B."/>
            <person name="Miyauchi S."/>
            <person name="Viragh M."/>
            <person name="Kuo A."/>
            <person name="Thoen E."/>
            <person name="Andreopoulos B."/>
            <person name="Lu D."/>
            <person name="Skrede I."/>
            <person name="Drula E."/>
            <person name="Henrissat B."/>
            <person name="Morin E."/>
            <person name="Kohler A."/>
            <person name="Barry K."/>
            <person name="LaButti K."/>
            <person name="Morin E."/>
            <person name="Salamov A."/>
            <person name="Lipzen A."/>
            <person name="Mereny Z."/>
            <person name="Hegedus B."/>
            <person name="Baldrian P."/>
            <person name="Stursova M."/>
            <person name="Weitz H."/>
            <person name="Taylor A."/>
            <person name="Grigoriev I.V."/>
            <person name="Nagy L.G."/>
            <person name="Martin F."/>
            <person name="Kauserud H."/>
        </authorList>
    </citation>
    <scope>NUCLEOTIDE SEQUENCE</scope>
    <source>
        <strain evidence="2">9284</strain>
    </source>
</reference>
<dbReference type="Proteomes" id="UP001221142">
    <property type="component" value="Unassembled WGS sequence"/>
</dbReference>
<keyword evidence="3" id="KW-1185">Reference proteome</keyword>
<comment type="caution">
    <text evidence="2">The sequence shown here is derived from an EMBL/GenBank/DDBJ whole genome shotgun (WGS) entry which is preliminary data.</text>
</comment>
<feature type="region of interest" description="Disordered" evidence="1">
    <location>
        <begin position="236"/>
        <end position="260"/>
    </location>
</feature>
<sequence>MSGGTRCALSSERTAKGGVVRALKRRVGRLRSTAGDSMSHEKWRKMLADAPVNQPIPKYVKIREWTFRPCQRRLARASGERMGRKLRIYEPNWLMNYSKVLAKSEFKRNPQESPIEVQGSGPAKPSNECFPQFLPARSQNEEKYIGTEYMRNKREKRIVGKEFLCPWTGWPLISTSSASPPLVPFMFVLLWSGRPEAKADEVCEHERTELVALLLYQSILFPTRKLLSEIWTGNRESQAPRELNGDESGTVQRTERAKKV</sequence>
<gene>
    <name evidence="2" type="ORF">FB45DRAFT_884036</name>
</gene>
<name>A0AAD7F5E4_9AGAR</name>
<evidence type="ECO:0000256" key="1">
    <source>
        <dbReference type="SAM" id="MobiDB-lite"/>
    </source>
</evidence>
<protein>
    <submittedName>
        <fullName evidence="2">Uncharacterized protein</fullName>
    </submittedName>
</protein>
<evidence type="ECO:0000313" key="3">
    <source>
        <dbReference type="Proteomes" id="UP001221142"/>
    </source>
</evidence>